<feature type="region of interest" description="Disordered" evidence="1">
    <location>
        <begin position="113"/>
        <end position="156"/>
    </location>
</feature>
<reference evidence="3 4" key="1">
    <citation type="submission" date="2023-06" db="EMBL/GenBank/DDBJ databases">
        <title>Campylobacter magnum sp. nov., isolated from cecal contents of domestic pigs (Sus scrofa domesticus).</title>
        <authorList>
            <person name="Papic B."/>
            <person name="Gruntar I."/>
        </authorList>
    </citation>
    <scope>NUCLEOTIDE SEQUENCE [LARGE SCALE GENOMIC DNA]</scope>
    <source>
        <strain evidence="4">34484-21</strain>
    </source>
</reference>
<name>A0ABT8T8M1_9BACT</name>
<dbReference type="Proteomes" id="UP001171111">
    <property type="component" value="Unassembled WGS sequence"/>
</dbReference>
<evidence type="ECO:0008006" key="5">
    <source>
        <dbReference type="Google" id="ProtNLM"/>
    </source>
</evidence>
<feature type="signal peptide" evidence="2">
    <location>
        <begin position="1"/>
        <end position="19"/>
    </location>
</feature>
<organism evidence="3 4">
    <name type="scientific">Campylobacter magnus</name>
    <dbReference type="NCBI Taxonomy" id="3026462"/>
    <lineage>
        <taxon>Bacteria</taxon>
        <taxon>Pseudomonadati</taxon>
        <taxon>Campylobacterota</taxon>
        <taxon>Epsilonproteobacteria</taxon>
        <taxon>Campylobacterales</taxon>
        <taxon>Campylobacteraceae</taxon>
        <taxon>Campylobacter</taxon>
    </lineage>
</organism>
<evidence type="ECO:0000313" key="4">
    <source>
        <dbReference type="Proteomes" id="UP001171111"/>
    </source>
</evidence>
<sequence>MKKIYFALLFSAFLTNLSAKIIASERVIDGLCELYYEQSRVGRDYGYSSAKAMNKRIQEYRARFGLQEFDERECGDFNSFGRDFDESRAYNRGYEDGYYDSYDDRRYYRHPQRRATDPWNDRSRANDPWNDRSRATDPWNDRSRGGAHNPQNPWND</sequence>
<feature type="chain" id="PRO_5047021060" description="DUF1104 domain-containing protein" evidence="2">
    <location>
        <begin position="20"/>
        <end position="156"/>
    </location>
</feature>
<evidence type="ECO:0000256" key="1">
    <source>
        <dbReference type="SAM" id="MobiDB-lite"/>
    </source>
</evidence>
<keyword evidence="4" id="KW-1185">Reference proteome</keyword>
<keyword evidence="2" id="KW-0732">Signal</keyword>
<dbReference type="EMBL" id="JAULJQ010000001">
    <property type="protein sequence ID" value="MDO2408581.1"/>
    <property type="molecule type" value="Genomic_DNA"/>
</dbReference>
<accession>A0ABT8T8M1</accession>
<gene>
    <name evidence="3" type="ORF">Q2362_00520</name>
</gene>
<evidence type="ECO:0000313" key="3">
    <source>
        <dbReference type="EMBL" id="MDO2408581.1"/>
    </source>
</evidence>
<comment type="caution">
    <text evidence="3">The sequence shown here is derived from an EMBL/GenBank/DDBJ whole genome shotgun (WGS) entry which is preliminary data.</text>
</comment>
<feature type="compositionally biased region" description="Basic and acidic residues" evidence="1">
    <location>
        <begin position="114"/>
        <end position="144"/>
    </location>
</feature>
<protein>
    <recommendedName>
        <fullName evidence="5">DUF1104 domain-containing protein</fullName>
    </recommendedName>
</protein>
<proteinExistence type="predicted"/>
<dbReference type="RefSeq" id="WP_302243295.1">
    <property type="nucleotide sequence ID" value="NZ_JAULJQ010000001.1"/>
</dbReference>
<evidence type="ECO:0000256" key="2">
    <source>
        <dbReference type="SAM" id="SignalP"/>
    </source>
</evidence>